<comment type="caution">
    <text evidence="3">The sequence shown here is derived from an EMBL/GenBank/DDBJ whole genome shotgun (WGS) entry which is preliminary data.</text>
</comment>
<accession>A0A1Y1YNJ3</accession>
<evidence type="ECO:0000313" key="3">
    <source>
        <dbReference type="EMBL" id="ORX99336.1"/>
    </source>
</evidence>
<dbReference type="Proteomes" id="UP000193498">
    <property type="component" value="Unassembled WGS sequence"/>
</dbReference>
<dbReference type="OrthoDB" id="5382203at2759"/>
<evidence type="ECO:0000256" key="2">
    <source>
        <dbReference type="SAM" id="Phobius"/>
    </source>
</evidence>
<keyword evidence="2" id="KW-0812">Transmembrane</keyword>
<protein>
    <submittedName>
        <fullName evidence="3">Uncharacterized protein</fullName>
    </submittedName>
</protein>
<dbReference type="InParanoid" id="A0A1Y1YNJ3"/>
<reference evidence="3 4" key="1">
    <citation type="submission" date="2016-07" db="EMBL/GenBank/DDBJ databases">
        <title>Pervasive Adenine N6-methylation of Active Genes in Fungi.</title>
        <authorList>
            <consortium name="DOE Joint Genome Institute"/>
            <person name="Mondo S.J."/>
            <person name="Dannebaum R.O."/>
            <person name="Kuo R.C."/>
            <person name="Labutti K."/>
            <person name="Haridas S."/>
            <person name="Kuo A."/>
            <person name="Salamov A."/>
            <person name="Ahrendt S.R."/>
            <person name="Lipzen A."/>
            <person name="Sullivan W."/>
            <person name="Andreopoulos W.B."/>
            <person name="Clum A."/>
            <person name="Lindquist E."/>
            <person name="Daum C."/>
            <person name="Ramamoorthy G.K."/>
            <person name="Gryganskyi A."/>
            <person name="Culley D."/>
            <person name="Magnuson J.K."/>
            <person name="James T.Y."/>
            <person name="O'Malley M.A."/>
            <person name="Stajich J.E."/>
            <person name="Spatafora J.W."/>
            <person name="Visel A."/>
            <person name="Grigoriev I.V."/>
        </authorList>
    </citation>
    <scope>NUCLEOTIDE SEQUENCE [LARGE SCALE GENOMIC DNA]</scope>
    <source>
        <strain evidence="3 4">CBS 931.73</strain>
    </source>
</reference>
<keyword evidence="2" id="KW-0472">Membrane</keyword>
<keyword evidence="2" id="KW-1133">Transmembrane helix</keyword>
<evidence type="ECO:0000313" key="4">
    <source>
        <dbReference type="Proteomes" id="UP000193498"/>
    </source>
</evidence>
<proteinExistence type="predicted"/>
<feature type="region of interest" description="Disordered" evidence="1">
    <location>
        <begin position="418"/>
        <end position="455"/>
    </location>
</feature>
<feature type="transmembrane region" description="Helical" evidence="2">
    <location>
        <begin position="20"/>
        <end position="39"/>
    </location>
</feature>
<dbReference type="AlphaFoldDB" id="A0A1Y1YNJ3"/>
<dbReference type="EMBL" id="MCFE01000099">
    <property type="protein sequence ID" value="ORX99336.1"/>
    <property type="molecule type" value="Genomic_DNA"/>
</dbReference>
<organism evidence="3 4">
    <name type="scientific">Basidiobolus meristosporus CBS 931.73</name>
    <dbReference type="NCBI Taxonomy" id="1314790"/>
    <lineage>
        <taxon>Eukaryota</taxon>
        <taxon>Fungi</taxon>
        <taxon>Fungi incertae sedis</taxon>
        <taxon>Zoopagomycota</taxon>
        <taxon>Entomophthoromycotina</taxon>
        <taxon>Basidiobolomycetes</taxon>
        <taxon>Basidiobolales</taxon>
        <taxon>Basidiobolaceae</taxon>
        <taxon>Basidiobolus</taxon>
    </lineage>
</organism>
<gene>
    <name evidence="3" type="ORF">K493DRAFT_393839</name>
</gene>
<keyword evidence="4" id="KW-1185">Reference proteome</keyword>
<sequence>MPNTLHTICIQASTITNHCLYLLCATLTILASSLLNFACPGYKIIEWRMMDGAFISTNSVLESHHILPSHNSLVNPHFTYLQELWFISPNAAKNLALRSGASDITRIAVQTLNLFLERLLVVYINDASEYDAHLDRFTLTTRSLFHSQDLARRIIEQAWEFTSLFQFRNVQLSGDWSAYSKEQVAKEVRLQCSWYSTLGGGVHVRNPREKALIDLKSAAFLSGTLEGIGRLILSRAAKLVILRSDSIISELTIEEILRTDDAIRRPFVKTDLYNSLGEKRVERFGETPERNVSTYSDKSTILSDSDDDESILTVRTSIDSGCAKGRPNLFVRCLYGLKAKKKRPDTLSRSPDAMEKYLPPKPLHVSGNPKYPRWGSSLSDLSLLSYPHVNYKVDPMKAKKFEELLESEETVKISLTSSRLRSIEVSRQPGAAPPDPKHTTTVDARPPRRKKSFWG</sequence>
<evidence type="ECO:0000256" key="1">
    <source>
        <dbReference type="SAM" id="MobiDB-lite"/>
    </source>
</evidence>
<name>A0A1Y1YNJ3_9FUNG</name>